<feature type="transmembrane region" description="Helical" evidence="2">
    <location>
        <begin position="43"/>
        <end position="61"/>
    </location>
</feature>
<evidence type="ECO:0000313" key="4">
    <source>
        <dbReference type="EMBL" id="KAA9110235.1"/>
    </source>
</evidence>
<evidence type="ECO:0000259" key="3">
    <source>
        <dbReference type="Pfam" id="PF10756"/>
    </source>
</evidence>
<keyword evidence="5" id="KW-1185">Reference proteome</keyword>
<feature type="transmembrane region" description="Helical" evidence="2">
    <location>
        <begin position="181"/>
        <end position="201"/>
    </location>
</feature>
<name>A0A5J5J5G0_9MICO</name>
<feature type="region of interest" description="Disordered" evidence="1">
    <location>
        <begin position="122"/>
        <end position="143"/>
    </location>
</feature>
<dbReference type="InterPro" id="IPR019692">
    <property type="entry name" value="CFP-6_PH"/>
</dbReference>
<reference evidence="5" key="1">
    <citation type="submission" date="2019-09" db="EMBL/GenBank/DDBJ databases">
        <title>Mumia zhuanghuii sp. nov. isolated from the intestinal contents of plateau pika (Ochotona curzoniae) in the Qinghai-Tibet plateau of China.</title>
        <authorList>
            <person name="Tian Z."/>
        </authorList>
    </citation>
    <scope>NUCLEOTIDE SEQUENCE [LARGE SCALE GENOMIC DNA]</scope>
    <source>
        <strain evidence="5">JCM 30598</strain>
    </source>
</reference>
<dbReference type="Proteomes" id="UP000325827">
    <property type="component" value="Unassembled WGS sequence"/>
</dbReference>
<feature type="domain" description="Low molecular weight protein antigen 6 PH" evidence="3">
    <location>
        <begin position="63"/>
        <end position="102"/>
    </location>
</feature>
<gene>
    <name evidence="4" type="ORF">F6B43_00570</name>
</gene>
<proteinExistence type="predicted"/>
<keyword evidence="2" id="KW-0472">Membrane</keyword>
<keyword evidence="2" id="KW-0812">Transmembrane</keyword>
<dbReference type="AlphaFoldDB" id="A0A5J5J5G0"/>
<dbReference type="RefSeq" id="WP_150447039.1">
    <property type="nucleotide sequence ID" value="NZ_VYSA01000001.1"/>
</dbReference>
<comment type="caution">
    <text evidence="4">The sequence shown here is derived from an EMBL/GenBank/DDBJ whole genome shotgun (WGS) entry which is preliminary data.</text>
</comment>
<dbReference type="Pfam" id="PF10756">
    <property type="entry name" value="bPH_6"/>
    <property type="match status" value="1"/>
</dbReference>
<protein>
    <recommendedName>
        <fullName evidence="3">Low molecular weight protein antigen 6 PH domain-containing protein</fullName>
    </recommendedName>
</protein>
<organism evidence="4 5">
    <name type="scientific">Microbacterium rhizomatis</name>
    <dbReference type="NCBI Taxonomy" id="1631477"/>
    <lineage>
        <taxon>Bacteria</taxon>
        <taxon>Bacillati</taxon>
        <taxon>Actinomycetota</taxon>
        <taxon>Actinomycetes</taxon>
        <taxon>Micrococcales</taxon>
        <taxon>Microbacteriaceae</taxon>
        <taxon>Microbacterium</taxon>
    </lineage>
</organism>
<dbReference type="OrthoDB" id="5148800at2"/>
<feature type="transmembrane region" description="Helical" evidence="2">
    <location>
        <begin position="81"/>
        <end position="100"/>
    </location>
</feature>
<evidence type="ECO:0000313" key="5">
    <source>
        <dbReference type="Proteomes" id="UP000325827"/>
    </source>
</evidence>
<evidence type="ECO:0000256" key="1">
    <source>
        <dbReference type="SAM" id="MobiDB-lite"/>
    </source>
</evidence>
<feature type="transmembrane region" description="Helical" evidence="2">
    <location>
        <begin position="16"/>
        <end position="36"/>
    </location>
</feature>
<evidence type="ECO:0000256" key="2">
    <source>
        <dbReference type="SAM" id="Phobius"/>
    </source>
</evidence>
<feature type="compositionally biased region" description="Basic and acidic residues" evidence="1">
    <location>
        <begin position="131"/>
        <end position="141"/>
    </location>
</feature>
<accession>A0A5J5J5G0</accession>
<dbReference type="EMBL" id="VYSA01000001">
    <property type="protein sequence ID" value="KAA9110235.1"/>
    <property type="molecule type" value="Genomic_DNA"/>
</dbReference>
<sequence>MESSTPIVYRSRTSTVIAVIAWVILAASGIATIVTAFDSARAVYALVPLALIALLVYELLWQPRVVVDDDGVVLDDLFHTVSIPWTSVIAVETQWALTIVTPKRRYRSSAAPAPGFIARPHLGRDSTSPEVGRDGGVRKSDALGTDSGDAAYIVRRRWLDLVEGERIPIGRADTDRPSVRLHSATMIAVVLLAAASVPALLAL</sequence>
<keyword evidence="2" id="KW-1133">Transmembrane helix</keyword>